<gene>
    <name evidence="1" type="ordered locus">S70_09475</name>
    <name evidence="2" type="ordered locus">S70_14675</name>
</gene>
<dbReference type="KEGG" id="psi:S70_14675"/>
<organism evidence="2 3">
    <name type="scientific">Providencia stuartii (strain MRSN 2154)</name>
    <dbReference type="NCBI Taxonomy" id="1157951"/>
    <lineage>
        <taxon>Bacteria</taxon>
        <taxon>Pseudomonadati</taxon>
        <taxon>Pseudomonadota</taxon>
        <taxon>Gammaproteobacteria</taxon>
        <taxon>Enterobacterales</taxon>
        <taxon>Morganellaceae</taxon>
        <taxon>Providencia</taxon>
    </lineage>
</organism>
<evidence type="ECO:0000313" key="2">
    <source>
        <dbReference type="EMBL" id="AFH94762.1"/>
    </source>
</evidence>
<dbReference type="HOGENOM" id="CLU_075772_0_0_6"/>
<evidence type="ECO:0000313" key="3">
    <source>
        <dbReference type="Proteomes" id="UP000005012"/>
    </source>
</evidence>
<dbReference type="PATRIC" id="fig|1157951.4.peg.1898"/>
<protein>
    <submittedName>
        <fullName evidence="2">Uncharacterized protein</fullName>
    </submittedName>
</protein>
<dbReference type="Proteomes" id="UP000005012">
    <property type="component" value="Chromosome"/>
</dbReference>
<dbReference type="OrthoDB" id="6464972at2"/>
<sequence>MSRVDRVLKYIGKKIKNAKADLSKVNDSIDDDFAKSIKESIGLDKEERYIDYISTLDFDTPSIAFIYLLEVYRNKKESLYSLEKFFFHKNLVLILDYHDVYKRHKSFYSLSEQGEVLLMDFACDDFRVGHLCYDKIIESIQSGKMAKSLPMYTRPQKLGVLAIEMLASEKNQTIDWESAGIPIDPFYQRFCQEALYNENDDVVAQWLITLCDKHIEWSALFSDNDNEQSSTGYEISMNILIPWPFEYQAVKNFRAKHGLTTPIIDHPLLKTPMAIEHRPGMVGWKQNMPAIYHQMIDDLITINPELQVIHKLF</sequence>
<proteinExistence type="predicted"/>
<accession>A0A140NS33</accession>
<reference evidence="3" key="2">
    <citation type="submission" date="2012-04" db="EMBL/GenBank/DDBJ databases">
        <title>Complete genome sequence of Providencia stuartii clinical isolate MRSN 2154.</title>
        <authorList>
            <person name="Clifford R.J."/>
            <person name="Hang J."/>
            <person name="Riley M.C."/>
            <person name="Onmus-Leone F."/>
            <person name="Kuschner R.A."/>
            <person name="Lesho E.P."/>
            <person name="Waterman P.E."/>
        </authorList>
    </citation>
    <scope>NUCLEOTIDE SEQUENCE [LARGE SCALE GENOMIC DNA]</scope>
    <source>
        <strain evidence="3">MRSN 2154</strain>
    </source>
</reference>
<dbReference type="RefSeq" id="WP_014657048.1">
    <property type="nucleotide sequence ID" value="NC_017731.1"/>
</dbReference>
<dbReference type="EMBL" id="CP003488">
    <property type="protein sequence ID" value="AFH94762.1"/>
    <property type="molecule type" value="Genomic_DNA"/>
</dbReference>
<evidence type="ECO:0000313" key="1">
    <source>
        <dbReference type="EMBL" id="AFH93755.1"/>
    </source>
</evidence>
<dbReference type="EMBL" id="CP003488">
    <property type="protein sequence ID" value="AFH93755.1"/>
    <property type="molecule type" value="Genomic_DNA"/>
</dbReference>
<dbReference type="GeneID" id="93520518"/>
<dbReference type="AlphaFoldDB" id="A0A140NS33"/>
<reference evidence="2 3" key="1">
    <citation type="journal article" date="2012" name="J. Bacteriol.">
        <title>Complete Genome Sequence of Providencia stuartii Clinical Isolate MRSN 2154.</title>
        <authorList>
            <person name="Clifford R.J."/>
            <person name="Hang J."/>
            <person name="Riley M.C."/>
            <person name="Onmus-Leone F."/>
            <person name="Kuschner R.A."/>
            <person name="Lesho E.P."/>
            <person name="Waterman P.E."/>
        </authorList>
    </citation>
    <scope>NUCLEOTIDE SEQUENCE [LARGE SCALE GENOMIC DNA]</scope>
    <source>
        <strain evidence="2 3">MRSN 2154</strain>
    </source>
</reference>
<dbReference type="KEGG" id="psi:S70_09475"/>
<name>A0A140NS33_PROSM</name>